<name>A0AA87CS50_PROST</name>
<organism evidence="2 3">
    <name type="scientific">Providencia stuartii ATCC 25827</name>
    <dbReference type="NCBI Taxonomy" id="471874"/>
    <lineage>
        <taxon>Bacteria</taxon>
        <taxon>Pseudomonadati</taxon>
        <taxon>Pseudomonadota</taxon>
        <taxon>Gammaproteobacteria</taxon>
        <taxon>Enterobacterales</taxon>
        <taxon>Morganellaceae</taxon>
        <taxon>Providencia</taxon>
    </lineage>
</organism>
<dbReference type="InterPro" id="IPR036390">
    <property type="entry name" value="WH_DNA-bd_sf"/>
</dbReference>
<evidence type="ECO:0000313" key="3">
    <source>
        <dbReference type="Proteomes" id="UP000004506"/>
    </source>
</evidence>
<feature type="domain" description="FtsK gamma" evidence="1">
    <location>
        <begin position="10"/>
        <end position="75"/>
    </location>
</feature>
<gene>
    <name evidence="2" type="ORF">PROSTU_03749</name>
</gene>
<sequence>MQLSHHNTLDSSYDPLTAKAIDYVILINRASPRRLQRHFRIGFHRAERIIHQLEYLGVITPLNQYDYREVLGYPTHHRSFDASAFAEHIETAQTPLFTELPLDTQSLEYRCLIQAIVWQRIVVWVEEIEIEGGTTNILKSVSPFEYLIDTHSDDIYQDTLRNNASSYRFLATLRPETPLDVLRQHGRISYQPCWKLPRIAQEEWQGLWVPNEAGWESLSEENIHQPRGIGEWPDLPHRSMKPLVHGLQEDGGDYLRYLIYWKSQF</sequence>
<reference evidence="2 3" key="3">
    <citation type="submission" date="2008-05" db="EMBL/GenBank/DDBJ databases">
        <authorList>
            <person name="Fulton L."/>
            <person name="Clifton S."/>
            <person name="Fulton B."/>
            <person name="Xu J."/>
            <person name="Minx P."/>
            <person name="Pepin K.H."/>
            <person name="Johnson M."/>
            <person name="Thiruvilangam P."/>
            <person name="Bhonagiri V."/>
            <person name="Nash W.E."/>
            <person name="Mardis E.R."/>
            <person name="Wilson R.K."/>
        </authorList>
    </citation>
    <scope>NUCLEOTIDE SEQUENCE [LARGE SCALE GENOMIC DNA]</scope>
    <source>
        <strain evidence="2 3">ATCC 25827</strain>
    </source>
</reference>
<dbReference type="InterPro" id="IPR018541">
    <property type="entry name" value="Ftsk_gamma"/>
</dbReference>
<protein>
    <submittedName>
        <fullName evidence="2">Ftsk gamma domain protein</fullName>
    </submittedName>
</protein>
<reference evidence="3" key="2">
    <citation type="submission" date="2008-04" db="EMBL/GenBank/DDBJ databases">
        <title>Draft genome sequence of Providencia stuartii(ATCC 25827).</title>
        <authorList>
            <person name="Sudarsanam P."/>
            <person name="Ley R."/>
            <person name="Guruge J."/>
            <person name="Turnbaugh P.J."/>
            <person name="Mahowald M."/>
            <person name="Liep D."/>
            <person name="Gordon J."/>
        </authorList>
    </citation>
    <scope>NUCLEOTIDE SEQUENCE [LARGE SCALE GENOMIC DNA]</scope>
    <source>
        <strain evidence="3">ATCC 25827</strain>
    </source>
</reference>
<evidence type="ECO:0000259" key="1">
    <source>
        <dbReference type="SMART" id="SM00843"/>
    </source>
</evidence>
<accession>A0AA87CS50</accession>
<dbReference type="SMART" id="SM00843">
    <property type="entry name" value="Ftsk_gamma"/>
    <property type="match status" value="1"/>
</dbReference>
<comment type="caution">
    <text evidence="2">The sequence shown here is derived from an EMBL/GenBank/DDBJ whole genome shotgun (WGS) entry which is preliminary data.</text>
</comment>
<evidence type="ECO:0000313" key="2">
    <source>
        <dbReference type="EMBL" id="EDU60542.1"/>
    </source>
</evidence>
<dbReference type="SUPFAM" id="SSF46785">
    <property type="entry name" value="Winged helix' DNA-binding domain"/>
    <property type="match status" value="1"/>
</dbReference>
<reference evidence="3" key="1">
    <citation type="submission" date="2008-04" db="EMBL/GenBank/DDBJ databases">
        <title>Draft genome sequence of Providencia stuartii (ATCC 25827).</title>
        <authorList>
            <person name="Sudarsanam P."/>
            <person name="Ley R."/>
            <person name="Guruge J."/>
            <person name="Turnbaugh P.J."/>
            <person name="Mahowald M."/>
            <person name="Liep D."/>
            <person name="Gordon J."/>
        </authorList>
    </citation>
    <scope>NUCLEOTIDE SEQUENCE [LARGE SCALE GENOMIC DNA]</scope>
    <source>
        <strain evidence="3">ATCC 25827</strain>
    </source>
</reference>
<dbReference type="Gene3D" id="1.10.10.10">
    <property type="entry name" value="Winged helix-like DNA-binding domain superfamily/Winged helix DNA-binding domain"/>
    <property type="match status" value="1"/>
</dbReference>
<dbReference type="AlphaFoldDB" id="A0AA87CS50"/>
<proteinExistence type="predicted"/>
<dbReference type="RefSeq" id="WP_004922878.1">
    <property type="nucleotide sequence ID" value="NZ_DS607663.1"/>
</dbReference>
<dbReference type="EMBL" id="ABJD02000101">
    <property type="protein sequence ID" value="EDU60542.1"/>
    <property type="molecule type" value="Genomic_DNA"/>
</dbReference>
<dbReference type="Proteomes" id="UP000004506">
    <property type="component" value="Unassembled WGS sequence"/>
</dbReference>
<dbReference type="Pfam" id="PF09397">
    <property type="entry name" value="FtsK_gamma"/>
    <property type="match status" value="1"/>
</dbReference>
<dbReference type="InterPro" id="IPR036388">
    <property type="entry name" value="WH-like_DNA-bd_sf"/>
</dbReference>